<dbReference type="GO" id="GO:0000139">
    <property type="term" value="C:Golgi membrane"/>
    <property type="evidence" value="ECO:0007669"/>
    <property type="project" value="UniProtKB-SubCell"/>
</dbReference>
<dbReference type="EMBL" id="CACVKT020003995">
    <property type="protein sequence ID" value="CAC5387301.1"/>
    <property type="molecule type" value="Genomic_DNA"/>
</dbReference>
<evidence type="ECO:0000256" key="4">
    <source>
        <dbReference type="ARBA" id="ARBA00023157"/>
    </source>
</evidence>
<dbReference type="GO" id="GO:0030246">
    <property type="term" value="F:carbohydrate binding"/>
    <property type="evidence" value="ECO:0007669"/>
    <property type="project" value="UniProtKB-KW"/>
</dbReference>
<dbReference type="InterPro" id="IPR000772">
    <property type="entry name" value="Ricin_B_lectin"/>
</dbReference>
<organism evidence="8 9">
    <name type="scientific">Mytilus coruscus</name>
    <name type="common">Sea mussel</name>
    <dbReference type="NCBI Taxonomy" id="42192"/>
    <lineage>
        <taxon>Eukaryota</taxon>
        <taxon>Metazoa</taxon>
        <taxon>Spiralia</taxon>
        <taxon>Lophotrochozoa</taxon>
        <taxon>Mollusca</taxon>
        <taxon>Bivalvia</taxon>
        <taxon>Autobranchia</taxon>
        <taxon>Pteriomorphia</taxon>
        <taxon>Mytilida</taxon>
        <taxon>Mytiloidea</taxon>
        <taxon>Mytilidae</taxon>
        <taxon>Mytilinae</taxon>
        <taxon>Mytilus</taxon>
    </lineage>
</organism>
<dbReference type="Pfam" id="PF00535">
    <property type="entry name" value="Glycos_transf_2"/>
    <property type="match status" value="1"/>
</dbReference>
<dbReference type="EC" id="2.4.1.-" evidence="5"/>
<evidence type="ECO:0000256" key="3">
    <source>
        <dbReference type="ARBA" id="ARBA00023034"/>
    </source>
</evidence>
<evidence type="ECO:0000256" key="1">
    <source>
        <dbReference type="ARBA" id="ARBA00004323"/>
    </source>
</evidence>
<evidence type="ECO:0000259" key="7">
    <source>
        <dbReference type="Pfam" id="PF00652"/>
    </source>
</evidence>
<comment type="pathway">
    <text evidence="5">Protein modification; protein glycosylation.</text>
</comment>
<feature type="domain" description="Ricin B lectin" evidence="7">
    <location>
        <begin position="444"/>
        <end position="561"/>
    </location>
</feature>
<protein>
    <recommendedName>
        <fullName evidence="5">Polypeptide N-acetylgalactosaminyltransferase</fullName>
        <ecNumber evidence="5">2.4.1.-</ecNumber>
    </recommendedName>
    <alternativeName>
        <fullName evidence="5">Protein-UDP acetylgalactosaminyltransferase</fullName>
    </alternativeName>
</protein>
<comment type="cofactor">
    <cofactor evidence="5">
        <name>Mn(2+)</name>
        <dbReference type="ChEBI" id="CHEBI:29035"/>
    </cofactor>
</comment>
<keyword evidence="5 8" id="KW-0328">Glycosyltransferase</keyword>
<dbReference type="OrthoDB" id="6119243at2759"/>
<comment type="similarity">
    <text evidence="5">Belongs to the glycosyltransferase 2 family. GalNAc-T subfamily.</text>
</comment>
<dbReference type="PANTHER" id="PTHR11675">
    <property type="entry name" value="N-ACETYLGALACTOSAMINYLTRANSFERASE"/>
    <property type="match status" value="1"/>
</dbReference>
<dbReference type="GO" id="GO:0006493">
    <property type="term" value="P:protein O-linked glycosylation"/>
    <property type="evidence" value="ECO:0007669"/>
    <property type="project" value="TreeGrafter"/>
</dbReference>
<evidence type="ECO:0000313" key="9">
    <source>
        <dbReference type="Proteomes" id="UP000507470"/>
    </source>
</evidence>
<reference evidence="8 9" key="1">
    <citation type="submission" date="2020-06" db="EMBL/GenBank/DDBJ databases">
        <authorList>
            <person name="Li R."/>
            <person name="Bekaert M."/>
        </authorList>
    </citation>
    <scope>NUCLEOTIDE SEQUENCE [LARGE SCALE GENOMIC DNA]</scope>
    <source>
        <strain evidence="9">wild</strain>
    </source>
</reference>
<dbReference type="InterPro" id="IPR001173">
    <property type="entry name" value="Glyco_trans_2-like"/>
</dbReference>
<dbReference type="AlphaFoldDB" id="A0A6J8BVN4"/>
<proteinExistence type="inferred from homology"/>
<accession>A0A6J8BVN4</accession>
<dbReference type="InterPro" id="IPR029044">
    <property type="entry name" value="Nucleotide-diphossugar_trans"/>
</dbReference>
<keyword evidence="9" id="KW-1185">Reference proteome</keyword>
<dbReference type="PANTHER" id="PTHR11675:SF43">
    <property type="entry name" value="POLYPEPTIDE N-ACETYLGALACTOSAMINYLTRANSFERASE 1"/>
    <property type="match status" value="1"/>
</dbReference>
<evidence type="ECO:0000313" key="8">
    <source>
        <dbReference type="EMBL" id="CAC5387301.1"/>
    </source>
</evidence>
<keyword evidence="2 5" id="KW-0430">Lectin</keyword>
<evidence type="ECO:0000256" key="5">
    <source>
        <dbReference type="RuleBase" id="RU361242"/>
    </source>
</evidence>
<dbReference type="UniPathway" id="UPA00378"/>
<dbReference type="SUPFAM" id="SSF50370">
    <property type="entry name" value="Ricin B-like lectins"/>
    <property type="match status" value="1"/>
</dbReference>
<gene>
    <name evidence="8" type="ORF">MCOR_22655</name>
</gene>
<keyword evidence="5 8" id="KW-0808">Transferase</keyword>
<dbReference type="InterPro" id="IPR035992">
    <property type="entry name" value="Ricin_B-like_lectins"/>
</dbReference>
<feature type="domain" description="Glycosyltransferase 2-like" evidence="6">
    <location>
        <begin position="132"/>
        <end position="275"/>
    </location>
</feature>
<dbReference type="Proteomes" id="UP000507470">
    <property type="component" value="Unassembled WGS sequence"/>
</dbReference>
<dbReference type="GO" id="GO:0004653">
    <property type="term" value="F:polypeptide N-acetylgalactosaminyltransferase activity"/>
    <property type="evidence" value="ECO:0007669"/>
    <property type="project" value="TreeGrafter"/>
</dbReference>
<dbReference type="Gene3D" id="3.90.550.10">
    <property type="entry name" value="Spore Coat Polysaccharide Biosynthesis Protein SpsA, Chain A"/>
    <property type="match status" value="1"/>
</dbReference>
<dbReference type="Gene3D" id="2.80.10.50">
    <property type="match status" value="1"/>
</dbReference>
<dbReference type="PROSITE" id="PS50231">
    <property type="entry name" value="RICIN_B_LECTIN"/>
    <property type="match status" value="1"/>
</dbReference>
<keyword evidence="4 5" id="KW-1015">Disulfide bond</keyword>
<dbReference type="Pfam" id="PF00652">
    <property type="entry name" value="Ricin_B_lectin"/>
    <property type="match status" value="1"/>
</dbReference>
<evidence type="ECO:0000256" key="2">
    <source>
        <dbReference type="ARBA" id="ARBA00022734"/>
    </source>
</evidence>
<comment type="subcellular location">
    <subcellularLocation>
        <location evidence="1 5">Golgi apparatus membrane</location>
        <topology evidence="1 5">Single-pass type II membrane protein</topology>
    </subcellularLocation>
</comment>
<evidence type="ECO:0000259" key="6">
    <source>
        <dbReference type="Pfam" id="PF00535"/>
    </source>
</evidence>
<dbReference type="SUPFAM" id="SSF53448">
    <property type="entry name" value="Nucleotide-diphospho-sugar transferases"/>
    <property type="match status" value="1"/>
</dbReference>
<name>A0A6J8BVN4_MYTCO</name>
<keyword evidence="3 5" id="KW-0333">Golgi apparatus</keyword>
<sequence length="568" mass="66021">MNLTGKGFAGPLELMLRGTNQHYSKSSNINDDLSFGNITVSITAEQFQLISNIKTGNPLIDEYGSNDLNWLGENGKAVMTTEKEQLNISVILEKYRLNIVASDIVPLNRMVPDSRPPGCKTIKYSNDLPKTSIIIPFYDEWPSVLIRTVYSIINRTPRHLLQEIILVDDNSRLVELKSLLDKYIDKKFPRGLVKLIRNPTREGLIKARIKGWKQSTGEVVVFFDSHMEVNINWLQPLLTAVKKDRKTIAMGMLDYIDSKTLEYAHYPGYFTRYGFDWRLVFFETFFRPDQIGSNIDDPRPGVVMVGPAYAVDSKYFGEIGAYDEGMKIWGGENLEFPWRVWMCGGHLLHFPCSRLGHIARFQPYSFPGGRRHIEAYNYKRAMDVWMEPNHKKFVYDHYPEMENMDVGDLTERLQIKEKLQCKNFTWFLTNIWPELTIFDRDALAWGSIRNINHDKCLDNHEYLFQAEELLYIEICSHHLATQGFSWTKDLLLRTSLQCVVVKESTKGTKPKLEDCIIGPRDEWKHEKNGYLMHVKSGLCMNYDGFNLFMDKCDTSSRHQTWSFQHYHI</sequence>
<keyword evidence="5" id="KW-0464">Manganese</keyword>